<dbReference type="Gene3D" id="3.40.50.10390">
    <property type="entry name" value="Gingipain r, domain 1"/>
    <property type="match status" value="1"/>
</dbReference>
<accession>A0A0S8GFL8</accession>
<evidence type="ECO:0000259" key="2">
    <source>
        <dbReference type="Pfam" id="PF01364"/>
    </source>
</evidence>
<feature type="domain" description="Gingipain propeptide" evidence="3">
    <location>
        <begin position="36"/>
        <end position="181"/>
    </location>
</feature>
<dbReference type="GO" id="GO:0006508">
    <property type="term" value="P:proteolysis"/>
    <property type="evidence" value="ECO:0007669"/>
    <property type="project" value="InterPro"/>
</dbReference>
<dbReference type="InterPro" id="IPR038490">
    <property type="entry name" value="Gingipain_propep_sf"/>
</dbReference>
<protein>
    <recommendedName>
        <fullName evidence="6">Gingipain domain-containing protein</fullName>
    </recommendedName>
</protein>
<gene>
    <name evidence="4" type="ORF">AMJ87_07315</name>
</gene>
<proteinExistence type="predicted"/>
<feature type="domain" description="Gingipain" evidence="2">
    <location>
        <begin position="242"/>
        <end position="580"/>
    </location>
</feature>
<dbReference type="Proteomes" id="UP000051096">
    <property type="component" value="Unassembled WGS sequence"/>
</dbReference>
<name>A0A0S8GFL8_UNCW3</name>
<evidence type="ECO:0000256" key="1">
    <source>
        <dbReference type="ARBA" id="ARBA00022729"/>
    </source>
</evidence>
<organism evidence="4 5">
    <name type="scientific">candidate division WOR_3 bacterium SM23_60</name>
    <dbReference type="NCBI Taxonomy" id="1703780"/>
    <lineage>
        <taxon>Bacteria</taxon>
        <taxon>Bacteria division WOR-3</taxon>
    </lineage>
</organism>
<dbReference type="Gene3D" id="3.40.50.1460">
    <property type="match status" value="1"/>
</dbReference>
<dbReference type="InterPro" id="IPR012600">
    <property type="entry name" value="Propeptide_C25"/>
</dbReference>
<dbReference type="GO" id="GO:0004197">
    <property type="term" value="F:cysteine-type endopeptidase activity"/>
    <property type="evidence" value="ECO:0007669"/>
    <property type="project" value="InterPro"/>
</dbReference>
<dbReference type="Pfam" id="PF01364">
    <property type="entry name" value="Peptidase_C25"/>
    <property type="match status" value="1"/>
</dbReference>
<keyword evidence="1" id="KW-0732">Signal</keyword>
<evidence type="ECO:0000313" key="5">
    <source>
        <dbReference type="Proteomes" id="UP000051096"/>
    </source>
</evidence>
<dbReference type="EMBL" id="LJUO01000064">
    <property type="protein sequence ID" value="KPK71393.1"/>
    <property type="molecule type" value="Genomic_DNA"/>
</dbReference>
<evidence type="ECO:0008006" key="6">
    <source>
        <dbReference type="Google" id="ProtNLM"/>
    </source>
</evidence>
<sequence>MKAYVSSGVLGIIGALLVVTPCMVSGHTVSDVRCTIEFSQSQITFTKLGAYDMIRMTDVGVLSDLGKPVLPAKNVRIALPSGMRATYVEAESFHTMAIPGTFYITPGQPPQPMLQDYIPQIIEPDSDVYSADAAYPGRLAVLEHQANVAGQQIATIVVYPLQYEPRRRRLTLHTRIELIVHCAPMTAADAPFVESYHTFTEWQRELYRGMLETMVINPEAVQIVPRLGGPAPLVPPGQYDHVIVTTTTLKPYFQPIVDWHMRKGIRDTIVTTDWIYANYSGSADTIKIREFVIDAHTNWGTMYFIMGGEGSDVPYGERHYYGEYPDQIAPSGQFYSDFDDDWVHEVYVGRVSGTTESEIGIFVNKLLKYEKNPPLSDYPTEAFFTGFDLNDDTPAELLKDSIELFLPGYFTVHKVYDSHDGNHEDSVKHYLNMGHNLVNHMDHSGKTAMGTGYHHHGWVLSNSEVDNLINDNELSIITTGGCEPAAFDYDDCIGEHFVIYNDNQAAVAFIGNSRHGWFYDGYPYSLSNEIDLWFYYGLFTQGMDDLGKALIYAKHQFATPNDWDKACEWHVNLLGDPAMPIWTDVPAGLLVTHDATVPDGDGDFTGTVTEDDGSTPVQ</sequence>
<comment type="caution">
    <text evidence="4">The sequence shown here is derived from an EMBL/GenBank/DDBJ whole genome shotgun (WGS) entry which is preliminary data.</text>
</comment>
<evidence type="ECO:0000313" key="4">
    <source>
        <dbReference type="EMBL" id="KPK71393.1"/>
    </source>
</evidence>
<dbReference type="SUPFAM" id="SSF52129">
    <property type="entry name" value="Caspase-like"/>
    <property type="match status" value="1"/>
</dbReference>
<dbReference type="Pfam" id="PF08126">
    <property type="entry name" value="Propeptide_C25"/>
    <property type="match status" value="1"/>
</dbReference>
<evidence type="ECO:0000259" key="3">
    <source>
        <dbReference type="Pfam" id="PF08126"/>
    </source>
</evidence>
<feature type="non-terminal residue" evidence="4">
    <location>
        <position position="618"/>
    </location>
</feature>
<reference evidence="4 5" key="1">
    <citation type="journal article" date="2015" name="Microbiome">
        <title>Genomic resolution of linkages in carbon, nitrogen, and sulfur cycling among widespread estuary sediment bacteria.</title>
        <authorList>
            <person name="Baker B.J."/>
            <person name="Lazar C.S."/>
            <person name="Teske A.P."/>
            <person name="Dick G.J."/>
        </authorList>
    </citation>
    <scope>NUCLEOTIDE SEQUENCE [LARGE SCALE GENOMIC DNA]</scope>
    <source>
        <strain evidence="4">SM23_60</strain>
    </source>
</reference>
<dbReference type="AlphaFoldDB" id="A0A0S8GFL8"/>
<dbReference type="InterPro" id="IPR001769">
    <property type="entry name" value="Gingipain"/>
</dbReference>
<dbReference type="Gene3D" id="2.60.40.3800">
    <property type="match status" value="1"/>
</dbReference>
<dbReference type="InterPro" id="IPR029031">
    <property type="entry name" value="Gingipain_N_sf"/>
</dbReference>
<dbReference type="InterPro" id="IPR029030">
    <property type="entry name" value="Caspase-like_dom_sf"/>
</dbReference>